<feature type="transmembrane region" description="Helical" evidence="10">
    <location>
        <begin position="187"/>
        <end position="206"/>
    </location>
</feature>
<dbReference type="InterPro" id="IPR004090">
    <property type="entry name" value="Chemotax_Me-accpt_rcpt"/>
</dbReference>
<keyword evidence="13" id="KW-1185">Reference proteome</keyword>
<dbReference type="CDD" id="cd11386">
    <property type="entry name" value="MCP_signal"/>
    <property type="match status" value="1"/>
</dbReference>
<dbReference type="AlphaFoldDB" id="A0A1I4ZKA4"/>
<dbReference type="GO" id="GO:0004888">
    <property type="term" value="F:transmembrane signaling receptor activity"/>
    <property type="evidence" value="ECO:0007669"/>
    <property type="project" value="InterPro"/>
</dbReference>
<protein>
    <submittedName>
        <fullName evidence="12">Methyl-accepting chemotaxis sensory transducer with Cache sensor</fullName>
    </submittedName>
</protein>
<dbReference type="Gene3D" id="1.10.287.950">
    <property type="entry name" value="Methyl-accepting chemotaxis protein"/>
    <property type="match status" value="1"/>
</dbReference>
<dbReference type="InterPro" id="IPR004089">
    <property type="entry name" value="MCPsignal_dom"/>
</dbReference>
<dbReference type="InterPro" id="IPR033480">
    <property type="entry name" value="sCache_2"/>
</dbReference>
<dbReference type="OrthoDB" id="8555762at2"/>
<feature type="region of interest" description="Disordered" evidence="9">
    <location>
        <begin position="314"/>
        <end position="346"/>
    </location>
</feature>
<keyword evidence="2" id="KW-1003">Cell membrane</keyword>
<keyword evidence="4 10" id="KW-1133">Transmembrane helix</keyword>
<keyword evidence="3 10" id="KW-0812">Transmembrane</keyword>
<dbReference type="Pfam" id="PF17200">
    <property type="entry name" value="sCache_2"/>
    <property type="match status" value="1"/>
</dbReference>
<feature type="domain" description="Methyl-accepting transducer" evidence="11">
    <location>
        <begin position="269"/>
        <end position="505"/>
    </location>
</feature>
<proteinExistence type="inferred from homology"/>
<evidence type="ECO:0000259" key="11">
    <source>
        <dbReference type="PROSITE" id="PS50111"/>
    </source>
</evidence>
<name>A0A1I4ZKA4_9NEIS</name>
<dbReference type="EMBL" id="FOVE01000010">
    <property type="protein sequence ID" value="SFN50380.1"/>
    <property type="molecule type" value="Genomic_DNA"/>
</dbReference>
<evidence type="ECO:0000256" key="8">
    <source>
        <dbReference type="PROSITE-ProRule" id="PRU00284"/>
    </source>
</evidence>
<evidence type="ECO:0000256" key="6">
    <source>
        <dbReference type="ARBA" id="ARBA00023224"/>
    </source>
</evidence>
<dbReference type="GO" id="GO:0005886">
    <property type="term" value="C:plasma membrane"/>
    <property type="evidence" value="ECO:0007669"/>
    <property type="project" value="UniProtKB-SubCell"/>
</dbReference>
<dbReference type="FunFam" id="1.10.287.950:FF:000001">
    <property type="entry name" value="Methyl-accepting chemotaxis sensory transducer"/>
    <property type="match status" value="1"/>
</dbReference>
<evidence type="ECO:0000313" key="12">
    <source>
        <dbReference type="EMBL" id="SFN50380.1"/>
    </source>
</evidence>
<sequence length="541" mass="58751">MRFKTRIWIIVGAALIGMIVMGASGLLQLRQSLLEERETQIAQLLDFAEAQLKYFHGLETSGKLTRQEAQARAREAIGAQRKGDDYFFIRSMTEDILIHHPVASRVGKVDAGTKLPDGRTSAQAYRDALAKSKNNKAFIVIQTARPNSADKTLYPKLNGVLKFEPWGWMPGIGFFTDDIEKAFWADAIKMLVIGGILIAVVAVLAIRTMRSILGQLGGEPQYATEIAQSIANGDLSRSIDTQGRSDSLLGAMRVMQQGLHDMVERFNRASAMLASSSRALSEQMEQISQGSRMTSESTASTAAAIEEMTVSISHISSSARETESNSRQANELASQGEQRAKEASTEINRTASDITVTADLIRGLVERSREIDSMSAVIKEIADQTNLLALNAAIEAARAGEQGRGFAVVADEVRKLAERTGGATQDITRTIHAVQGDTDTAAARMEAVRQQVALGVELAEKAAQALRDINDGARATLEKTREVTNAAQEQSQVSNSIAGNVERIAQMVEESDAAVQAAHDQVRQLDELARELNQAAARFRL</sequence>
<dbReference type="PANTHER" id="PTHR32089:SF112">
    <property type="entry name" value="LYSOZYME-LIKE PROTEIN-RELATED"/>
    <property type="match status" value="1"/>
</dbReference>
<comment type="subcellular location">
    <subcellularLocation>
        <location evidence="1">Cell membrane</location>
        <topology evidence="1">Multi-pass membrane protein</topology>
    </subcellularLocation>
</comment>
<evidence type="ECO:0000256" key="4">
    <source>
        <dbReference type="ARBA" id="ARBA00022989"/>
    </source>
</evidence>
<accession>A0A1I4ZKA4</accession>
<dbReference type="Proteomes" id="UP000242869">
    <property type="component" value="Unassembled WGS sequence"/>
</dbReference>
<evidence type="ECO:0000256" key="9">
    <source>
        <dbReference type="SAM" id="MobiDB-lite"/>
    </source>
</evidence>
<dbReference type="PRINTS" id="PR00260">
    <property type="entry name" value="CHEMTRNSDUCR"/>
</dbReference>
<dbReference type="SMART" id="SM01049">
    <property type="entry name" value="Cache_2"/>
    <property type="match status" value="1"/>
</dbReference>
<evidence type="ECO:0000313" key="13">
    <source>
        <dbReference type="Proteomes" id="UP000242869"/>
    </source>
</evidence>
<dbReference type="PROSITE" id="PS50111">
    <property type="entry name" value="CHEMOTAXIS_TRANSDUC_2"/>
    <property type="match status" value="1"/>
</dbReference>
<dbReference type="RefSeq" id="WP_091194349.1">
    <property type="nucleotide sequence ID" value="NZ_FOVE01000010.1"/>
</dbReference>
<dbReference type="STRING" id="83765.SAMN05660284_01659"/>
<gene>
    <name evidence="12" type="ORF">SAMN05660284_01659</name>
</gene>
<dbReference type="PANTHER" id="PTHR32089">
    <property type="entry name" value="METHYL-ACCEPTING CHEMOTAXIS PROTEIN MCPB"/>
    <property type="match status" value="1"/>
</dbReference>
<evidence type="ECO:0000256" key="10">
    <source>
        <dbReference type="SAM" id="Phobius"/>
    </source>
</evidence>
<evidence type="ECO:0000256" key="2">
    <source>
        <dbReference type="ARBA" id="ARBA00022475"/>
    </source>
</evidence>
<dbReference type="Gene3D" id="3.30.450.20">
    <property type="entry name" value="PAS domain"/>
    <property type="match status" value="1"/>
</dbReference>
<keyword evidence="5 10" id="KW-0472">Membrane</keyword>
<dbReference type="GO" id="GO:0007165">
    <property type="term" value="P:signal transduction"/>
    <property type="evidence" value="ECO:0007669"/>
    <property type="project" value="UniProtKB-KW"/>
</dbReference>
<organism evidence="12 13">
    <name type="scientific">Formivibrio citricus</name>
    <dbReference type="NCBI Taxonomy" id="83765"/>
    <lineage>
        <taxon>Bacteria</taxon>
        <taxon>Pseudomonadati</taxon>
        <taxon>Pseudomonadota</taxon>
        <taxon>Betaproteobacteria</taxon>
        <taxon>Neisseriales</taxon>
        <taxon>Chitinibacteraceae</taxon>
        <taxon>Formivibrio</taxon>
    </lineage>
</organism>
<evidence type="ECO:0000256" key="1">
    <source>
        <dbReference type="ARBA" id="ARBA00004651"/>
    </source>
</evidence>
<dbReference type="SUPFAM" id="SSF58104">
    <property type="entry name" value="Methyl-accepting chemotaxis protein (MCP) signaling domain"/>
    <property type="match status" value="1"/>
</dbReference>
<evidence type="ECO:0000256" key="3">
    <source>
        <dbReference type="ARBA" id="ARBA00022692"/>
    </source>
</evidence>
<dbReference type="Pfam" id="PF00015">
    <property type="entry name" value="MCPsignal"/>
    <property type="match status" value="1"/>
</dbReference>
<dbReference type="SMART" id="SM00283">
    <property type="entry name" value="MA"/>
    <property type="match status" value="1"/>
</dbReference>
<evidence type="ECO:0000256" key="5">
    <source>
        <dbReference type="ARBA" id="ARBA00023136"/>
    </source>
</evidence>
<feature type="transmembrane region" description="Helical" evidence="10">
    <location>
        <begin position="7"/>
        <end position="27"/>
    </location>
</feature>
<reference evidence="13" key="1">
    <citation type="submission" date="2016-10" db="EMBL/GenBank/DDBJ databases">
        <authorList>
            <person name="Varghese N."/>
            <person name="Submissions S."/>
        </authorList>
    </citation>
    <scope>NUCLEOTIDE SEQUENCE [LARGE SCALE GENOMIC DNA]</scope>
    <source>
        <strain evidence="13">DSM 6150</strain>
    </source>
</reference>
<dbReference type="GO" id="GO:0006935">
    <property type="term" value="P:chemotaxis"/>
    <property type="evidence" value="ECO:0007669"/>
    <property type="project" value="InterPro"/>
</dbReference>
<keyword evidence="6 8" id="KW-0807">Transducer</keyword>
<comment type="similarity">
    <text evidence="7">Belongs to the methyl-accepting chemotaxis (MCP) protein family.</text>
</comment>
<feature type="compositionally biased region" description="Polar residues" evidence="9">
    <location>
        <begin position="314"/>
        <end position="337"/>
    </location>
</feature>
<evidence type="ECO:0000256" key="7">
    <source>
        <dbReference type="ARBA" id="ARBA00029447"/>
    </source>
</evidence>